<feature type="region of interest" description="Disordered" evidence="7">
    <location>
        <begin position="24"/>
        <end position="46"/>
    </location>
</feature>
<evidence type="ECO:0000313" key="9">
    <source>
        <dbReference type="Proteomes" id="UP000316598"/>
    </source>
</evidence>
<dbReference type="PRINTS" id="PR00976">
    <property type="entry name" value="RIBOSOMALS21"/>
</dbReference>
<evidence type="ECO:0000313" key="8">
    <source>
        <dbReference type="EMBL" id="TWT49758.1"/>
    </source>
</evidence>
<keyword evidence="9" id="KW-1185">Reference proteome</keyword>
<name>A0A5C5WG60_9BACT</name>
<evidence type="ECO:0000256" key="1">
    <source>
        <dbReference type="ARBA" id="ARBA00006640"/>
    </source>
</evidence>
<dbReference type="GO" id="GO:0003735">
    <property type="term" value="F:structural constituent of ribosome"/>
    <property type="evidence" value="ECO:0007669"/>
    <property type="project" value="InterPro"/>
</dbReference>
<keyword evidence="2 5" id="KW-0689">Ribosomal protein</keyword>
<dbReference type="InterPro" id="IPR038380">
    <property type="entry name" value="Ribosomal_bS21_sf"/>
</dbReference>
<protein>
    <recommendedName>
        <fullName evidence="4 5">Small ribosomal subunit protein bS21</fullName>
    </recommendedName>
</protein>
<dbReference type="HAMAP" id="MF_00358">
    <property type="entry name" value="Ribosomal_bS21"/>
    <property type="match status" value="1"/>
</dbReference>
<organism evidence="8 9">
    <name type="scientific">Rubripirellula amarantea</name>
    <dbReference type="NCBI Taxonomy" id="2527999"/>
    <lineage>
        <taxon>Bacteria</taxon>
        <taxon>Pseudomonadati</taxon>
        <taxon>Planctomycetota</taxon>
        <taxon>Planctomycetia</taxon>
        <taxon>Pirellulales</taxon>
        <taxon>Pirellulaceae</taxon>
        <taxon>Rubripirellula</taxon>
    </lineage>
</organism>
<dbReference type="PANTHER" id="PTHR21109">
    <property type="entry name" value="MITOCHONDRIAL 28S RIBOSOMAL PROTEIN S21"/>
    <property type="match status" value="1"/>
</dbReference>
<dbReference type="InterPro" id="IPR001911">
    <property type="entry name" value="Ribosomal_bS21"/>
</dbReference>
<feature type="compositionally biased region" description="Basic residues" evidence="7">
    <location>
        <begin position="119"/>
        <end position="129"/>
    </location>
</feature>
<dbReference type="GO" id="GO:0005840">
    <property type="term" value="C:ribosome"/>
    <property type="evidence" value="ECO:0007669"/>
    <property type="project" value="UniProtKB-KW"/>
</dbReference>
<comment type="caution">
    <text evidence="8">The sequence shown here is derived from an EMBL/GenBank/DDBJ whole genome shotgun (WGS) entry which is preliminary data.</text>
</comment>
<sequence length="129" mass="14992">MPIAPDAGGTLNSLTRQKTASRFGGNPALAATRGQQDIPYGQNIISPRDGESIYDDEFKPRFGAEMVKLVVRDRETIQEAVRRFRKLVERSGIKKELRRREYYEKPSETNRRARLRAERRARRTRMLSR</sequence>
<evidence type="ECO:0000256" key="4">
    <source>
        <dbReference type="ARBA" id="ARBA00035135"/>
    </source>
</evidence>
<accession>A0A5C5WG60</accession>
<dbReference type="GO" id="GO:0006412">
    <property type="term" value="P:translation"/>
    <property type="evidence" value="ECO:0007669"/>
    <property type="project" value="UniProtKB-UniRule"/>
</dbReference>
<proteinExistence type="inferred from homology"/>
<dbReference type="Proteomes" id="UP000316598">
    <property type="component" value="Unassembled WGS sequence"/>
</dbReference>
<keyword evidence="3 5" id="KW-0687">Ribonucleoprotein</keyword>
<reference evidence="8 9" key="1">
    <citation type="submission" date="2019-02" db="EMBL/GenBank/DDBJ databases">
        <title>Deep-cultivation of Planctomycetes and their phenomic and genomic characterization uncovers novel biology.</title>
        <authorList>
            <person name="Wiegand S."/>
            <person name="Jogler M."/>
            <person name="Boedeker C."/>
            <person name="Pinto D."/>
            <person name="Vollmers J."/>
            <person name="Rivas-Marin E."/>
            <person name="Kohn T."/>
            <person name="Peeters S.H."/>
            <person name="Heuer A."/>
            <person name="Rast P."/>
            <person name="Oberbeckmann S."/>
            <person name="Bunk B."/>
            <person name="Jeske O."/>
            <person name="Meyerdierks A."/>
            <person name="Storesund J.E."/>
            <person name="Kallscheuer N."/>
            <person name="Luecker S."/>
            <person name="Lage O.M."/>
            <person name="Pohl T."/>
            <person name="Merkel B.J."/>
            <person name="Hornburger P."/>
            <person name="Mueller R.-W."/>
            <person name="Bruemmer F."/>
            <person name="Labrenz M."/>
            <person name="Spormann A.M."/>
            <person name="Op Den Camp H."/>
            <person name="Overmann J."/>
            <person name="Amann R."/>
            <person name="Jetten M.S.M."/>
            <person name="Mascher T."/>
            <person name="Medema M.H."/>
            <person name="Devos D.P."/>
            <person name="Kaster A.-K."/>
            <person name="Ovreas L."/>
            <person name="Rohde M."/>
            <person name="Galperin M.Y."/>
            <person name="Jogler C."/>
        </authorList>
    </citation>
    <scope>NUCLEOTIDE SEQUENCE [LARGE SCALE GENOMIC DNA]</scope>
    <source>
        <strain evidence="8 9">Pla22</strain>
    </source>
</reference>
<evidence type="ECO:0000256" key="3">
    <source>
        <dbReference type="ARBA" id="ARBA00023274"/>
    </source>
</evidence>
<gene>
    <name evidence="5 8" type="primary">rpsU</name>
    <name evidence="8" type="ORF">Pla22_49590</name>
</gene>
<comment type="similarity">
    <text evidence="1 5 6">Belongs to the bacterial ribosomal protein bS21 family.</text>
</comment>
<evidence type="ECO:0000256" key="7">
    <source>
        <dbReference type="SAM" id="MobiDB-lite"/>
    </source>
</evidence>
<evidence type="ECO:0000256" key="2">
    <source>
        <dbReference type="ARBA" id="ARBA00022980"/>
    </source>
</evidence>
<evidence type="ECO:0000256" key="5">
    <source>
        <dbReference type="HAMAP-Rule" id="MF_00358"/>
    </source>
</evidence>
<dbReference type="GO" id="GO:1990904">
    <property type="term" value="C:ribonucleoprotein complex"/>
    <property type="evidence" value="ECO:0007669"/>
    <property type="project" value="UniProtKB-KW"/>
</dbReference>
<feature type="region of interest" description="Disordered" evidence="7">
    <location>
        <begin position="103"/>
        <end position="129"/>
    </location>
</feature>
<dbReference type="AlphaFoldDB" id="A0A5C5WG60"/>
<dbReference type="Pfam" id="PF01165">
    <property type="entry name" value="Ribosomal_S21"/>
    <property type="match status" value="1"/>
</dbReference>
<evidence type="ECO:0000256" key="6">
    <source>
        <dbReference type="RuleBase" id="RU000667"/>
    </source>
</evidence>
<dbReference type="PANTHER" id="PTHR21109:SF0">
    <property type="entry name" value="SMALL RIBOSOMAL SUBUNIT PROTEIN BS21M"/>
    <property type="match status" value="1"/>
</dbReference>
<feature type="compositionally biased region" description="Basic and acidic residues" evidence="7">
    <location>
        <begin position="103"/>
        <end position="118"/>
    </location>
</feature>
<dbReference type="EMBL" id="SJPI01000003">
    <property type="protein sequence ID" value="TWT49758.1"/>
    <property type="molecule type" value="Genomic_DNA"/>
</dbReference>
<dbReference type="Gene3D" id="1.20.5.1150">
    <property type="entry name" value="Ribosomal protein S8"/>
    <property type="match status" value="1"/>
</dbReference>
<dbReference type="NCBIfam" id="TIGR00030">
    <property type="entry name" value="S21p"/>
    <property type="match status" value="1"/>
</dbReference>